<name>A0A936ZS78_9FLAO</name>
<evidence type="ECO:0000256" key="1">
    <source>
        <dbReference type="ARBA" id="ARBA00011073"/>
    </source>
</evidence>
<evidence type="ECO:0000256" key="2">
    <source>
        <dbReference type="ARBA" id="ARBA00022670"/>
    </source>
</evidence>
<dbReference type="InterPro" id="IPR050131">
    <property type="entry name" value="Peptidase_S8_subtilisin-like"/>
</dbReference>
<comment type="caution">
    <text evidence="7">The sequence shown here is derived from an EMBL/GenBank/DDBJ whole genome shotgun (WGS) entry which is preliminary data.</text>
</comment>
<dbReference type="Proteomes" id="UP000651057">
    <property type="component" value="Unassembled WGS sequence"/>
</dbReference>
<dbReference type="InterPro" id="IPR036852">
    <property type="entry name" value="Peptidase_S8/S53_dom_sf"/>
</dbReference>
<feature type="domain" description="Peptidase S8/S53" evidence="6">
    <location>
        <begin position="214"/>
        <end position="480"/>
    </location>
</feature>
<proteinExistence type="inferred from homology"/>
<evidence type="ECO:0000259" key="6">
    <source>
        <dbReference type="Pfam" id="PF00082"/>
    </source>
</evidence>
<dbReference type="PANTHER" id="PTHR43806:SF11">
    <property type="entry name" value="CEREVISIN-RELATED"/>
    <property type="match status" value="1"/>
</dbReference>
<keyword evidence="2 5" id="KW-0645">Protease</keyword>
<feature type="active site" description="Charge relay system" evidence="5">
    <location>
        <position position="223"/>
    </location>
</feature>
<dbReference type="SUPFAM" id="SSF52743">
    <property type="entry name" value="Subtilisin-like"/>
    <property type="match status" value="1"/>
</dbReference>
<evidence type="ECO:0000256" key="3">
    <source>
        <dbReference type="ARBA" id="ARBA00022801"/>
    </source>
</evidence>
<dbReference type="Gene3D" id="3.40.50.200">
    <property type="entry name" value="Peptidase S8/S53 domain"/>
    <property type="match status" value="1"/>
</dbReference>
<evidence type="ECO:0000313" key="8">
    <source>
        <dbReference type="Proteomes" id="UP000651057"/>
    </source>
</evidence>
<dbReference type="InterPro" id="IPR000209">
    <property type="entry name" value="Peptidase_S8/S53_dom"/>
</dbReference>
<dbReference type="RefSeq" id="WP_201918279.1">
    <property type="nucleotide sequence ID" value="NZ_BAABAX010000008.1"/>
</dbReference>
<evidence type="ECO:0000313" key="7">
    <source>
        <dbReference type="EMBL" id="MBL0683347.1"/>
    </source>
</evidence>
<dbReference type="InterPro" id="IPR015500">
    <property type="entry name" value="Peptidase_S8_subtilisin-rel"/>
</dbReference>
<evidence type="ECO:0000256" key="5">
    <source>
        <dbReference type="PROSITE-ProRule" id="PRU01240"/>
    </source>
</evidence>
<feature type="active site" description="Charge relay system" evidence="5">
    <location>
        <position position="264"/>
    </location>
</feature>
<evidence type="ECO:0000256" key="4">
    <source>
        <dbReference type="ARBA" id="ARBA00022825"/>
    </source>
</evidence>
<dbReference type="PRINTS" id="PR00723">
    <property type="entry name" value="SUBTILISIN"/>
</dbReference>
<organism evidence="7 8">
    <name type="scientific">Aquimarina mytili</name>
    <dbReference type="NCBI Taxonomy" id="874423"/>
    <lineage>
        <taxon>Bacteria</taxon>
        <taxon>Pseudomonadati</taxon>
        <taxon>Bacteroidota</taxon>
        <taxon>Flavobacteriia</taxon>
        <taxon>Flavobacteriales</taxon>
        <taxon>Flavobacteriaceae</taxon>
        <taxon>Aquimarina</taxon>
    </lineage>
</organism>
<dbReference type="PROSITE" id="PS51257">
    <property type="entry name" value="PROKAR_LIPOPROTEIN"/>
    <property type="match status" value="1"/>
</dbReference>
<gene>
    <name evidence="7" type="ORF">JJQ60_07450</name>
</gene>
<accession>A0A936ZS78</accession>
<comment type="similarity">
    <text evidence="1 5">Belongs to the peptidase S8 family.</text>
</comment>
<dbReference type="CDD" id="cd00306">
    <property type="entry name" value="Peptidases_S8_S53"/>
    <property type="match status" value="1"/>
</dbReference>
<keyword evidence="4 5" id="KW-0720">Serine protease</keyword>
<feature type="active site" description="Charge relay system" evidence="5">
    <location>
        <position position="434"/>
    </location>
</feature>
<dbReference type="GO" id="GO:0004252">
    <property type="term" value="F:serine-type endopeptidase activity"/>
    <property type="evidence" value="ECO:0007669"/>
    <property type="project" value="UniProtKB-UniRule"/>
</dbReference>
<dbReference type="Pfam" id="PF00082">
    <property type="entry name" value="Peptidase_S8"/>
    <property type="match status" value="1"/>
</dbReference>
<dbReference type="AlphaFoldDB" id="A0A936ZS78"/>
<reference evidence="7" key="1">
    <citation type="submission" date="2021-01" db="EMBL/GenBank/DDBJ databases">
        <authorList>
            <person name="Zhong Y.L."/>
        </authorList>
    </citation>
    <scope>NUCLEOTIDE SEQUENCE</scope>
    <source>
        <strain evidence="7">KCTC 23302</strain>
    </source>
</reference>
<keyword evidence="8" id="KW-1185">Reference proteome</keyword>
<sequence>MKKIALFAIGLILVFSCSKDDPNEIIDPNSNSFQSQELLSKKVINDYIESQLRQYGDVKWMDAPDDMLYSAVMHGGGILSIGFGYEGESFSIEKSSRLIDAKENIVNIVRSSEDISKSDPIVYDYDVLNAIDVQISDIETIRALKSADQIRYLDPLGYESFLFSNNEIQPKSFGCETGNRTLNTQDYRVISPNAWLPWNFDVHNVPQAWNLSTGAGITIGLIDTGISSSQNLLSSNGFNDGFSTGRTVQRFGTFDGSDSDQCGHGTSMASAMVSPRNDDGMPVGVAYNANLVAYRGTGDVLLNSSRERRGVSNALRQLGDRSDVRIISMSLGYVWSIGSVKDAVRYAHNRGKLIFAAGGTSTSFTNWYPVTFPASMSETVAVTGVKDNGDRCSNCHSGRQIDFTIAMQRRANSDRTVPVIGFNSNTRNMVGGSSVATATTAGIAALVWARNPNMNRDQVLDKLRRAADNYPNRNRRFGYGNIDAFKAVQ</sequence>
<dbReference type="EMBL" id="JAERQJ010000003">
    <property type="protein sequence ID" value="MBL0683347.1"/>
    <property type="molecule type" value="Genomic_DNA"/>
</dbReference>
<dbReference type="PANTHER" id="PTHR43806">
    <property type="entry name" value="PEPTIDASE S8"/>
    <property type="match status" value="1"/>
</dbReference>
<dbReference type="PROSITE" id="PS51892">
    <property type="entry name" value="SUBTILASE"/>
    <property type="match status" value="1"/>
</dbReference>
<protein>
    <submittedName>
        <fullName evidence="7">S8/S53 family peptidase</fullName>
    </submittedName>
</protein>
<keyword evidence="3 5" id="KW-0378">Hydrolase</keyword>
<dbReference type="GO" id="GO:0006508">
    <property type="term" value="P:proteolysis"/>
    <property type="evidence" value="ECO:0007669"/>
    <property type="project" value="UniProtKB-KW"/>
</dbReference>